<reference evidence="2 3" key="1">
    <citation type="submission" date="2018-08" db="EMBL/GenBank/DDBJ databases">
        <title>Henriciella mobilis sp. nov., isolated from seawater.</title>
        <authorList>
            <person name="Cheng H."/>
            <person name="Wu Y.-H."/>
            <person name="Xu X.-W."/>
            <person name="Guo L.-L."/>
        </authorList>
    </citation>
    <scope>NUCLEOTIDE SEQUENCE [LARGE SCALE GENOMIC DNA]</scope>
    <source>
        <strain evidence="2 3">CCUG66934</strain>
    </source>
</reference>
<evidence type="ECO:0000313" key="2">
    <source>
        <dbReference type="EMBL" id="RIJ26306.1"/>
    </source>
</evidence>
<feature type="transmembrane region" description="Helical" evidence="1">
    <location>
        <begin position="35"/>
        <end position="56"/>
    </location>
</feature>
<dbReference type="EMBL" id="QWGB01000002">
    <property type="protein sequence ID" value="RIJ26306.1"/>
    <property type="molecule type" value="Genomic_DNA"/>
</dbReference>
<proteinExistence type="predicted"/>
<sequence length="88" mass="9415">MENAAVQKPAATTPYDPAIGPLGDVAYVFRRLGGISRLDVVCSMIGVACVAFWSCLRTGKTKAMNATIRPTVYLLAHMPAEKQMTEAA</sequence>
<keyword evidence="1" id="KW-0812">Transmembrane</keyword>
<dbReference type="OrthoDB" id="7631874at2"/>
<protein>
    <submittedName>
        <fullName evidence="2">Uncharacterized protein</fullName>
    </submittedName>
</protein>
<dbReference type="RefSeq" id="WP_119377904.1">
    <property type="nucleotide sequence ID" value="NZ_QWGB01000002.1"/>
</dbReference>
<keyword evidence="1" id="KW-0472">Membrane</keyword>
<comment type="caution">
    <text evidence="2">The sequence shown here is derived from an EMBL/GenBank/DDBJ whole genome shotgun (WGS) entry which is preliminary data.</text>
</comment>
<evidence type="ECO:0000256" key="1">
    <source>
        <dbReference type="SAM" id="Phobius"/>
    </source>
</evidence>
<keyword evidence="1" id="KW-1133">Transmembrane helix</keyword>
<name>A0A399R433_9PROT</name>
<dbReference type="Proteomes" id="UP000265431">
    <property type="component" value="Unassembled WGS sequence"/>
</dbReference>
<keyword evidence="3" id="KW-1185">Reference proteome</keyword>
<gene>
    <name evidence="2" type="ORF">D1224_00045</name>
</gene>
<accession>A0A399R433</accession>
<organism evidence="2 3">
    <name type="scientific">Henriciella barbarensis</name>
    <dbReference type="NCBI Taxonomy" id="86342"/>
    <lineage>
        <taxon>Bacteria</taxon>
        <taxon>Pseudomonadati</taxon>
        <taxon>Pseudomonadota</taxon>
        <taxon>Alphaproteobacteria</taxon>
        <taxon>Hyphomonadales</taxon>
        <taxon>Hyphomonadaceae</taxon>
        <taxon>Henriciella</taxon>
    </lineage>
</organism>
<evidence type="ECO:0000313" key="3">
    <source>
        <dbReference type="Proteomes" id="UP000265431"/>
    </source>
</evidence>
<dbReference type="AlphaFoldDB" id="A0A399R433"/>